<name>A0ABT8Y4N9_9SPHN</name>
<keyword evidence="2" id="KW-1133">Transmembrane helix</keyword>
<evidence type="ECO:0000256" key="1">
    <source>
        <dbReference type="SAM" id="MobiDB-lite"/>
    </source>
</evidence>
<dbReference type="Gene3D" id="3.30.1150.10">
    <property type="match status" value="1"/>
</dbReference>
<organism evidence="3 4">
    <name type="scientific">Sphingomonas natans</name>
    <dbReference type="NCBI Taxonomy" id="3063330"/>
    <lineage>
        <taxon>Bacteria</taxon>
        <taxon>Pseudomonadati</taxon>
        <taxon>Pseudomonadota</taxon>
        <taxon>Alphaproteobacteria</taxon>
        <taxon>Sphingomonadales</taxon>
        <taxon>Sphingomonadaceae</taxon>
        <taxon>Sphingomonas</taxon>
    </lineage>
</organism>
<dbReference type="Proteomes" id="UP001169764">
    <property type="component" value="Unassembled WGS sequence"/>
</dbReference>
<dbReference type="RefSeq" id="WP_303539599.1">
    <property type="nucleotide sequence ID" value="NZ_JAUOTP010000001.1"/>
</dbReference>
<feature type="compositionally biased region" description="Pro residues" evidence="1">
    <location>
        <begin position="71"/>
        <end position="115"/>
    </location>
</feature>
<feature type="transmembrane region" description="Helical" evidence="2">
    <location>
        <begin position="9"/>
        <end position="27"/>
    </location>
</feature>
<evidence type="ECO:0008006" key="5">
    <source>
        <dbReference type="Google" id="ProtNLM"/>
    </source>
</evidence>
<accession>A0ABT8Y4N9</accession>
<sequence>MDRADGKGIGLAIVAHGLLLVALTIGISRRVPPVRPAPQTMDVQLVDAVGLQSAAPVPATEAPQEQTAPDAGPPEEAPAPSPTPEPVPSPPKPVAEPTPAPPQPKPKPAPAPSPKPAKEPQKPQPAAKAPAKTEAKPPQRLSSDFLKDLSSAARSEAKGASAGKGQKTTGSKLGPDFLKGIASPSAGKGTNARASITGAAMNGLAAAIKRQVQPCYELGALGGTPAMQIVTVLQLRFNKDGSVASAQVVEQTGVDGSNARYKQQMAEVSRAAVLRCSPLRLPAELYEGGWQNIEMGFIPRQMQ</sequence>
<evidence type="ECO:0000256" key="2">
    <source>
        <dbReference type="SAM" id="Phobius"/>
    </source>
</evidence>
<keyword evidence="2" id="KW-0812">Transmembrane</keyword>
<feature type="region of interest" description="Disordered" evidence="1">
    <location>
        <begin position="55"/>
        <end position="176"/>
    </location>
</feature>
<dbReference type="EMBL" id="JAUOTP010000001">
    <property type="protein sequence ID" value="MDO6413288.1"/>
    <property type="molecule type" value="Genomic_DNA"/>
</dbReference>
<gene>
    <name evidence="3" type="ORF">Q4F19_02735</name>
</gene>
<evidence type="ECO:0000313" key="3">
    <source>
        <dbReference type="EMBL" id="MDO6413288.1"/>
    </source>
</evidence>
<proteinExistence type="predicted"/>
<keyword evidence="4" id="KW-1185">Reference proteome</keyword>
<comment type="caution">
    <text evidence="3">The sequence shown here is derived from an EMBL/GenBank/DDBJ whole genome shotgun (WGS) entry which is preliminary data.</text>
</comment>
<evidence type="ECO:0000313" key="4">
    <source>
        <dbReference type="Proteomes" id="UP001169764"/>
    </source>
</evidence>
<keyword evidence="2" id="KW-0472">Membrane</keyword>
<protein>
    <recommendedName>
        <fullName evidence="5">Cell division and transport-associated protein TolA</fullName>
    </recommendedName>
</protein>
<reference evidence="3" key="1">
    <citation type="submission" date="2023-07" db="EMBL/GenBank/DDBJ databases">
        <authorList>
            <person name="Kim M."/>
        </authorList>
    </citation>
    <scope>NUCLEOTIDE SEQUENCE</scope>
    <source>
        <strain evidence="3">BIUV-7</strain>
    </source>
</reference>